<comment type="caution">
    <text evidence="2">The sequence shown here is derived from an EMBL/GenBank/DDBJ whole genome shotgun (WGS) entry which is preliminary data.</text>
</comment>
<keyword evidence="3" id="KW-1185">Reference proteome</keyword>
<feature type="non-terminal residue" evidence="2">
    <location>
        <position position="422"/>
    </location>
</feature>
<name>A0A2J7ZM31_9CHLO</name>
<feature type="compositionally biased region" description="Low complexity" evidence="1">
    <location>
        <begin position="239"/>
        <end position="265"/>
    </location>
</feature>
<feature type="region of interest" description="Disordered" evidence="1">
    <location>
        <begin position="232"/>
        <end position="319"/>
    </location>
</feature>
<sequence>MSAVGVSVAGCHGAISRLQLSSPITLRDLVLYNLAPGGTYPLPGVSEDGSVEALTPAPQLQGADAPWVNSSLPLWYFQCARSAEELQQLVLAAGGEASTEPAPRLVLSKVTLVVPEAEWRALAAAVLLQHAPAAMKAAQQQQQQQRVTLQPILQPPPQLRRRQAMVASYSYASGVLLLSEARWYGVYGMDVTVSYTLPDDAPPGAALLSYPPLVLPYQELADLNIDIEVDFSLPPPSAPSQRTPPDLATTSPPTPAMAQPAPARPLGSDPINTPIGDSAAGRGSTGLPQQHQHQQQSSGGDGLPGEGPPGGGSGGAKPAWRVPVAATVSIGPLASLTDDSGIGGSNTAGSAAAMSFTVTTTTTARALSQTSTGIPAGTVGVAAMGGPAEEGVAGAAGSQGSVTALRSAPQQFSGATASTHAP</sequence>
<dbReference type="EMBL" id="PGGS01000930">
    <property type="protein sequence ID" value="PNH01333.1"/>
    <property type="molecule type" value="Genomic_DNA"/>
</dbReference>
<dbReference type="OrthoDB" id="550519at2759"/>
<evidence type="ECO:0000313" key="2">
    <source>
        <dbReference type="EMBL" id="PNH01333.1"/>
    </source>
</evidence>
<dbReference type="AlphaFoldDB" id="A0A2J7ZM31"/>
<dbReference type="Proteomes" id="UP000236333">
    <property type="component" value="Unassembled WGS sequence"/>
</dbReference>
<proteinExistence type="predicted"/>
<evidence type="ECO:0000313" key="3">
    <source>
        <dbReference type="Proteomes" id="UP000236333"/>
    </source>
</evidence>
<accession>A0A2J7ZM31</accession>
<feature type="region of interest" description="Disordered" evidence="1">
    <location>
        <begin position="373"/>
        <end position="422"/>
    </location>
</feature>
<feature type="compositionally biased region" description="Low complexity" evidence="1">
    <location>
        <begin position="289"/>
        <end position="298"/>
    </location>
</feature>
<feature type="compositionally biased region" description="Polar residues" evidence="1">
    <location>
        <begin position="408"/>
        <end position="422"/>
    </location>
</feature>
<feature type="compositionally biased region" description="Low complexity" evidence="1">
    <location>
        <begin position="379"/>
        <end position="404"/>
    </location>
</feature>
<organism evidence="2 3">
    <name type="scientific">Tetrabaena socialis</name>
    <dbReference type="NCBI Taxonomy" id="47790"/>
    <lineage>
        <taxon>Eukaryota</taxon>
        <taxon>Viridiplantae</taxon>
        <taxon>Chlorophyta</taxon>
        <taxon>core chlorophytes</taxon>
        <taxon>Chlorophyceae</taxon>
        <taxon>CS clade</taxon>
        <taxon>Chlamydomonadales</taxon>
        <taxon>Tetrabaenaceae</taxon>
        <taxon>Tetrabaena</taxon>
    </lineage>
</organism>
<feature type="compositionally biased region" description="Gly residues" evidence="1">
    <location>
        <begin position="299"/>
        <end position="315"/>
    </location>
</feature>
<gene>
    <name evidence="2" type="ORF">TSOC_012789</name>
</gene>
<evidence type="ECO:0000256" key="1">
    <source>
        <dbReference type="SAM" id="MobiDB-lite"/>
    </source>
</evidence>
<protein>
    <submittedName>
        <fullName evidence="2">Uncharacterized protein</fullName>
    </submittedName>
</protein>
<reference evidence="2 3" key="1">
    <citation type="journal article" date="2017" name="Mol. Biol. Evol.">
        <title>The 4-celled Tetrabaena socialis nuclear genome reveals the essential components for genetic control of cell number at the origin of multicellularity in the volvocine lineage.</title>
        <authorList>
            <person name="Featherston J."/>
            <person name="Arakaki Y."/>
            <person name="Hanschen E.R."/>
            <person name="Ferris P.J."/>
            <person name="Michod R.E."/>
            <person name="Olson B.J.S.C."/>
            <person name="Nozaki H."/>
            <person name="Durand P.M."/>
        </authorList>
    </citation>
    <scope>NUCLEOTIDE SEQUENCE [LARGE SCALE GENOMIC DNA]</scope>
    <source>
        <strain evidence="2 3">NIES-571</strain>
    </source>
</reference>